<dbReference type="OrthoDB" id="10251371at2759"/>
<evidence type="ECO:0000259" key="12">
    <source>
        <dbReference type="PROSITE" id="PS50192"/>
    </source>
</evidence>
<proteinExistence type="inferred from homology"/>
<dbReference type="InterPro" id="IPR010989">
    <property type="entry name" value="SNARE"/>
</dbReference>
<evidence type="ECO:0000256" key="6">
    <source>
        <dbReference type="ARBA" id="ARBA00022989"/>
    </source>
</evidence>
<dbReference type="GO" id="GO:0000139">
    <property type="term" value="C:Golgi membrane"/>
    <property type="evidence" value="ECO:0007669"/>
    <property type="project" value="UniProtKB-SubCell"/>
</dbReference>
<evidence type="ECO:0000256" key="10">
    <source>
        <dbReference type="SAM" id="MobiDB-lite"/>
    </source>
</evidence>
<dbReference type="AlphaFoldDB" id="A0A1Y2FLJ8"/>
<comment type="caution">
    <text evidence="13">The sequence shown here is derived from an EMBL/GenBank/DDBJ whole genome shotgun (WGS) entry which is preliminary data.</text>
</comment>
<evidence type="ECO:0000256" key="4">
    <source>
        <dbReference type="ARBA" id="ARBA00022692"/>
    </source>
</evidence>
<comment type="subcellular location">
    <subcellularLocation>
        <location evidence="1">Golgi apparatus membrane</location>
        <topology evidence="1">Single-pass type IV membrane protein</topology>
    </subcellularLocation>
</comment>
<feature type="domain" description="T-SNARE coiled-coil homology" evidence="12">
    <location>
        <begin position="221"/>
        <end position="283"/>
    </location>
</feature>
<dbReference type="GO" id="GO:0006886">
    <property type="term" value="P:intracellular protein transport"/>
    <property type="evidence" value="ECO:0007669"/>
    <property type="project" value="InterPro"/>
</dbReference>
<sequence length="338" mass="38544">MASRDRTGLFLSFRAAYDHNASSAFRGSRYSLDQDEDRQTLLAQSGLDSLAKSDTVIAMDVLPPRWVDMTDEVDEHLAKIRKIQQQQLEPLHRKHMLPGFDDRTGEEREIAKLTTDITRLFAQCSRLIKQVQRQAQEPDIRDVDRLMARNVTQALAAKVSAENGEFRRAQSKYLARMRGHMPARTLAVEQDSRRRSDAESSVGLSNQQQQQQQRQKGGRIDAVISQREREIDAIAQGITEISQIFQELNSMVIHQGTLLDRIDYNIDTMHVSMQQASKELVKAEGYQARSRKRKLMLLLALLILAAILVLIYKPIARRRASPPIIEPPNGIEPEVHFK</sequence>
<accession>A0A1Y2FLJ8</accession>
<dbReference type="Pfam" id="PF05739">
    <property type="entry name" value="SNARE"/>
    <property type="match status" value="1"/>
</dbReference>
<evidence type="ECO:0000256" key="5">
    <source>
        <dbReference type="ARBA" id="ARBA00022927"/>
    </source>
</evidence>
<dbReference type="GO" id="GO:0006906">
    <property type="term" value="P:vesicle fusion"/>
    <property type="evidence" value="ECO:0007669"/>
    <property type="project" value="TreeGrafter"/>
</dbReference>
<dbReference type="GO" id="GO:0048278">
    <property type="term" value="P:vesicle docking"/>
    <property type="evidence" value="ECO:0007669"/>
    <property type="project" value="TreeGrafter"/>
</dbReference>
<keyword evidence="8" id="KW-0175">Coiled coil</keyword>
<evidence type="ECO:0000256" key="8">
    <source>
        <dbReference type="ARBA" id="ARBA00023054"/>
    </source>
</evidence>
<dbReference type="SUPFAM" id="SSF47661">
    <property type="entry name" value="t-snare proteins"/>
    <property type="match status" value="1"/>
</dbReference>
<keyword evidence="7" id="KW-0333">Golgi apparatus</keyword>
<dbReference type="GO" id="GO:0000149">
    <property type="term" value="F:SNARE binding"/>
    <property type="evidence" value="ECO:0007669"/>
    <property type="project" value="TreeGrafter"/>
</dbReference>
<evidence type="ECO:0000256" key="9">
    <source>
        <dbReference type="ARBA" id="ARBA00023136"/>
    </source>
</evidence>
<evidence type="ECO:0000256" key="1">
    <source>
        <dbReference type="ARBA" id="ARBA00004409"/>
    </source>
</evidence>
<keyword evidence="6 11" id="KW-1133">Transmembrane helix</keyword>
<evidence type="ECO:0000313" key="14">
    <source>
        <dbReference type="Proteomes" id="UP000193685"/>
    </source>
</evidence>
<keyword evidence="14" id="KW-1185">Reference proteome</keyword>
<dbReference type="Proteomes" id="UP000193685">
    <property type="component" value="Unassembled WGS sequence"/>
</dbReference>
<dbReference type="InterPro" id="IPR045242">
    <property type="entry name" value="Syntaxin"/>
</dbReference>
<evidence type="ECO:0000256" key="3">
    <source>
        <dbReference type="ARBA" id="ARBA00022448"/>
    </source>
</evidence>
<dbReference type="EMBL" id="MCFI01000005">
    <property type="protein sequence ID" value="ORY84809.1"/>
    <property type="molecule type" value="Genomic_DNA"/>
</dbReference>
<reference evidence="13 14" key="1">
    <citation type="submission" date="2016-07" db="EMBL/GenBank/DDBJ databases">
        <title>Pervasive Adenine N6-methylation of Active Genes in Fungi.</title>
        <authorList>
            <consortium name="DOE Joint Genome Institute"/>
            <person name="Mondo S.J."/>
            <person name="Dannebaum R.O."/>
            <person name="Kuo R.C."/>
            <person name="Labutti K."/>
            <person name="Haridas S."/>
            <person name="Kuo A."/>
            <person name="Salamov A."/>
            <person name="Ahrendt S.R."/>
            <person name="Lipzen A."/>
            <person name="Sullivan W."/>
            <person name="Andreopoulos W.B."/>
            <person name="Clum A."/>
            <person name="Lindquist E."/>
            <person name="Daum C."/>
            <person name="Ramamoorthy G.K."/>
            <person name="Gryganskyi A."/>
            <person name="Culley D."/>
            <person name="Magnuson J.K."/>
            <person name="James T.Y."/>
            <person name="O'Malley M.A."/>
            <person name="Stajich J.E."/>
            <person name="Spatafora J.W."/>
            <person name="Visel A."/>
            <person name="Grigoriev I.V."/>
        </authorList>
    </citation>
    <scope>NUCLEOTIDE SEQUENCE [LARGE SCALE GENOMIC DNA]</scope>
    <source>
        <strain evidence="13 14">12-1054</strain>
    </source>
</reference>
<evidence type="ECO:0000313" key="13">
    <source>
        <dbReference type="EMBL" id="ORY84809.1"/>
    </source>
</evidence>
<dbReference type="GO" id="GO:0005484">
    <property type="term" value="F:SNAP receptor activity"/>
    <property type="evidence" value="ECO:0007669"/>
    <property type="project" value="InterPro"/>
</dbReference>
<gene>
    <name evidence="13" type="ORF">BCR37DRAFT_377585</name>
</gene>
<feature type="transmembrane region" description="Helical" evidence="11">
    <location>
        <begin position="295"/>
        <end position="312"/>
    </location>
</feature>
<feature type="region of interest" description="Disordered" evidence="10">
    <location>
        <begin position="184"/>
        <end position="220"/>
    </location>
</feature>
<dbReference type="STRING" id="56484.A0A1Y2FLJ8"/>
<dbReference type="Gene3D" id="1.20.58.70">
    <property type="match status" value="1"/>
</dbReference>
<protein>
    <submittedName>
        <fullName evidence="13">t-SNARE</fullName>
    </submittedName>
</protein>
<dbReference type="PANTHER" id="PTHR19957">
    <property type="entry name" value="SYNTAXIN"/>
    <property type="match status" value="1"/>
</dbReference>
<dbReference type="CDD" id="cd15845">
    <property type="entry name" value="SNARE_syntaxin16"/>
    <property type="match status" value="1"/>
</dbReference>
<dbReference type="PANTHER" id="PTHR19957:SF83">
    <property type="entry name" value="SYNTAXIN-16"/>
    <property type="match status" value="1"/>
</dbReference>
<keyword evidence="4 11" id="KW-0812">Transmembrane</keyword>
<evidence type="ECO:0000256" key="11">
    <source>
        <dbReference type="SAM" id="Phobius"/>
    </source>
</evidence>
<name>A0A1Y2FLJ8_PROLT</name>
<dbReference type="PROSITE" id="PS00914">
    <property type="entry name" value="SYNTAXIN"/>
    <property type="match status" value="1"/>
</dbReference>
<dbReference type="InterPro" id="IPR000727">
    <property type="entry name" value="T_SNARE_dom"/>
</dbReference>
<dbReference type="PROSITE" id="PS50192">
    <property type="entry name" value="T_SNARE"/>
    <property type="match status" value="1"/>
</dbReference>
<dbReference type="SMART" id="SM00397">
    <property type="entry name" value="t_SNARE"/>
    <property type="match status" value="1"/>
</dbReference>
<dbReference type="RefSeq" id="XP_040726592.1">
    <property type="nucleotide sequence ID" value="XM_040868857.1"/>
</dbReference>
<dbReference type="GO" id="GO:0031201">
    <property type="term" value="C:SNARE complex"/>
    <property type="evidence" value="ECO:0007669"/>
    <property type="project" value="TreeGrafter"/>
</dbReference>
<evidence type="ECO:0000256" key="2">
    <source>
        <dbReference type="ARBA" id="ARBA00009063"/>
    </source>
</evidence>
<keyword evidence="5" id="KW-0653">Protein transport</keyword>
<dbReference type="OMA" id="NRKMCII"/>
<comment type="similarity">
    <text evidence="2">Belongs to the syntaxin family.</text>
</comment>
<evidence type="ECO:0000256" key="7">
    <source>
        <dbReference type="ARBA" id="ARBA00023034"/>
    </source>
</evidence>
<keyword evidence="9 11" id="KW-0472">Membrane</keyword>
<keyword evidence="3" id="KW-0813">Transport</keyword>
<dbReference type="InterPro" id="IPR006012">
    <property type="entry name" value="Syntaxin/epimorphin_CS"/>
</dbReference>
<dbReference type="GeneID" id="63785456"/>
<organism evidence="13 14">
    <name type="scientific">Protomyces lactucae-debilis</name>
    <dbReference type="NCBI Taxonomy" id="2754530"/>
    <lineage>
        <taxon>Eukaryota</taxon>
        <taxon>Fungi</taxon>
        <taxon>Dikarya</taxon>
        <taxon>Ascomycota</taxon>
        <taxon>Taphrinomycotina</taxon>
        <taxon>Taphrinomycetes</taxon>
        <taxon>Taphrinales</taxon>
        <taxon>Protomycetaceae</taxon>
        <taxon>Protomyces</taxon>
    </lineage>
</organism>